<protein>
    <recommendedName>
        <fullName evidence="5">Transmembrane protein</fullName>
    </recommendedName>
</protein>
<organism evidence="3 4">
    <name type="scientific">Mycena sanguinolenta</name>
    <dbReference type="NCBI Taxonomy" id="230812"/>
    <lineage>
        <taxon>Eukaryota</taxon>
        <taxon>Fungi</taxon>
        <taxon>Dikarya</taxon>
        <taxon>Basidiomycota</taxon>
        <taxon>Agaricomycotina</taxon>
        <taxon>Agaricomycetes</taxon>
        <taxon>Agaricomycetidae</taxon>
        <taxon>Agaricales</taxon>
        <taxon>Marasmiineae</taxon>
        <taxon>Mycenaceae</taxon>
        <taxon>Mycena</taxon>
    </lineage>
</organism>
<comment type="caution">
    <text evidence="3">The sequence shown here is derived from an EMBL/GenBank/DDBJ whole genome shotgun (WGS) entry which is preliminary data.</text>
</comment>
<feature type="region of interest" description="Disordered" evidence="1">
    <location>
        <begin position="202"/>
        <end position="227"/>
    </location>
</feature>
<sequence>MAVIPLVRISEMTPPRPSSITRRGMSAMVNPTKTPLLLAAQTRTLVTVNNAVTAPVINATSVPVARVNSESVNAAALAAEILVPLFFVLLLLALAFMHRTRHARVAKVWVPTSQVGGGVSMALGGQGVWVPLTKASRGDLKVTPLDLTSEYDSTAPPSPALSVTVPPPVLDITRTESIRSVSPTLVHDPAVNKEEGYTELPYLITPKPTPVNSEDGHSLDHTTTSRV</sequence>
<dbReference type="AlphaFoldDB" id="A0A8H7DG63"/>
<dbReference type="Proteomes" id="UP000623467">
    <property type="component" value="Unassembled WGS sequence"/>
</dbReference>
<keyword evidence="2" id="KW-1133">Transmembrane helix</keyword>
<gene>
    <name evidence="3" type="ORF">MSAN_00651900</name>
</gene>
<keyword evidence="4" id="KW-1185">Reference proteome</keyword>
<evidence type="ECO:0008006" key="5">
    <source>
        <dbReference type="Google" id="ProtNLM"/>
    </source>
</evidence>
<evidence type="ECO:0000256" key="2">
    <source>
        <dbReference type="SAM" id="Phobius"/>
    </source>
</evidence>
<keyword evidence="2" id="KW-0812">Transmembrane</keyword>
<reference evidence="3" key="1">
    <citation type="submission" date="2020-05" db="EMBL/GenBank/DDBJ databases">
        <title>Mycena genomes resolve the evolution of fungal bioluminescence.</title>
        <authorList>
            <person name="Tsai I.J."/>
        </authorList>
    </citation>
    <scope>NUCLEOTIDE SEQUENCE</scope>
    <source>
        <strain evidence="3">160909Yilan</strain>
    </source>
</reference>
<feature type="transmembrane region" description="Helical" evidence="2">
    <location>
        <begin position="74"/>
        <end position="97"/>
    </location>
</feature>
<dbReference type="OrthoDB" id="10424050at2759"/>
<name>A0A8H7DG63_9AGAR</name>
<dbReference type="EMBL" id="JACAZH010000004">
    <property type="protein sequence ID" value="KAF7370211.1"/>
    <property type="molecule type" value="Genomic_DNA"/>
</dbReference>
<evidence type="ECO:0000313" key="3">
    <source>
        <dbReference type="EMBL" id="KAF7370211.1"/>
    </source>
</evidence>
<proteinExistence type="predicted"/>
<evidence type="ECO:0000313" key="4">
    <source>
        <dbReference type="Proteomes" id="UP000623467"/>
    </source>
</evidence>
<keyword evidence="2" id="KW-0472">Membrane</keyword>
<accession>A0A8H7DG63</accession>
<evidence type="ECO:0000256" key="1">
    <source>
        <dbReference type="SAM" id="MobiDB-lite"/>
    </source>
</evidence>